<dbReference type="AlphaFoldDB" id="A0A6A6FUN0"/>
<protein>
    <submittedName>
        <fullName evidence="1">Uncharacterized protein</fullName>
    </submittedName>
</protein>
<name>A0A6A6FUN0_9PEZI</name>
<dbReference type="OrthoDB" id="3913322at2759"/>
<feature type="non-terminal residue" evidence="1">
    <location>
        <position position="135"/>
    </location>
</feature>
<keyword evidence="2" id="KW-1185">Reference proteome</keyword>
<dbReference type="Pfam" id="PF19271">
    <property type="entry name" value="Nis1"/>
    <property type="match status" value="1"/>
</dbReference>
<gene>
    <name evidence="1" type="ORF">CERZMDRAFT_4835</name>
</gene>
<dbReference type="InterPro" id="IPR045469">
    <property type="entry name" value="Nis1"/>
</dbReference>
<dbReference type="EMBL" id="ML992663">
    <property type="protein sequence ID" value="KAF2217127.1"/>
    <property type="molecule type" value="Genomic_DNA"/>
</dbReference>
<accession>A0A6A6FUN0</accession>
<organism evidence="1 2">
    <name type="scientific">Cercospora zeae-maydis SCOH1-5</name>
    <dbReference type="NCBI Taxonomy" id="717836"/>
    <lineage>
        <taxon>Eukaryota</taxon>
        <taxon>Fungi</taxon>
        <taxon>Dikarya</taxon>
        <taxon>Ascomycota</taxon>
        <taxon>Pezizomycotina</taxon>
        <taxon>Dothideomycetes</taxon>
        <taxon>Dothideomycetidae</taxon>
        <taxon>Mycosphaerellales</taxon>
        <taxon>Mycosphaerellaceae</taxon>
        <taxon>Cercospora</taxon>
    </lineage>
</organism>
<proteinExistence type="predicted"/>
<sequence length="135" mass="14075">LSKVVPALALAGAASARIVGLAAPKVIVANETFTVTLLTENYIQSVKDLVAAFALTPRADADGYIGTEYLGSFYLGPDKSNVLTNITFEVTAPATNIGNYLNGVVTSLYGVSNGATTIQWTVPVTYGDEVSSEQV</sequence>
<feature type="non-terminal residue" evidence="1">
    <location>
        <position position="1"/>
    </location>
</feature>
<dbReference type="Proteomes" id="UP000799539">
    <property type="component" value="Unassembled WGS sequence"/>
</dbReference>
<evidence type="ECO:0000313" key="1">
    <source>
        <dbReference type="EMBL" id="KAF2217127.1"/>
    </source>
</evidence>
<evidence type="ECO:0000313" key="2">
    <source>
        <dbReference type="Proteomes" id="UP000799539"/>
    </source>
</evidence>
<reference evidence="1" key="1">
    <citation type="journal article" date="2020" name="Stud. Mycol.">
        <title>101 Dothideomycetes genomes: a test case for predicting lifestyles and emergence of pathogens.</title>
        <authorList>
            <person name="Haridas S."/>
            <person name="Albert R."/>
            <person name="Binder M."/>
            <person name="Bloem J."/>
            <person name="Labutti K."/>
            <person name="Salamov A."/>
            <person name="Andreopoulos B."/>
            <person name="Baker S."/>
            <person name="Barry K."/>
            <person name="Bills G."/>
            <person name="Bluhm B."/>
            <person name="Cannon C."/>
            <person name="Castanera R."/>
            <person name="Culley D."/>
            <person name="Daum C."/>
            <person name="Ezra D."/>
            <person name="Gonzalez J."/>
            <person name="Henrissat B."/>
            <person name="Kuo A."/>
            <person name="Liang C."/>
            <person name="Lipzen A."/>
            <person name="Lutzoni F."/>
            <person name="Magnuson J."/>
            <person name="Mondo S."/>
            <person name="Nolan M."/>
            <person name="Ohm R."/>
            <person name="Pangilinan J."/>
            <person name="Park H.-J."/>
            <person name="Ramirez L."/>
            <person name="Alfaro M."/>
            <person name="Sun H."/>
            <person name="Tritt A."/>
            <person name="Yoshinaga Y."/>
            <person name="Zwiers L.-H."/>
            <person name="Turgeon B."/>
            <person name="Goodwin S."/>
            <person name="Spatafora J."/>
            <person name="Crous P."/>
            <person name="Grigoriev I."/>
        </authorList>
    </citation>
    <scope>NUCLEOTIDE SEQUENCE</scope>
    <source>
        <strain evidence="1">SCOH1-5</strain>
    </source>
</reference>